<dbReference type="Gene3D" id="3.40.50.1000">
    <property type="entry name" value="HAD superfamily/HAD-like"/>
    <property type="match status" value="1"/>
</dbReference>
<dbReference type="SFLD" id="SFLDG01129">
    <property type="entry name" value="C1.5:_HAD__Beta-PGM__Phosphata"/>
    <property type="match status" value="1"/>
</dbReference>
<keyword evidence="1" id="KW-0378">Hydrolase</keyword>
<dbReference type="GO" id="GO:0016787">
    <property type="term" value="F:hydrolase activity"/>
    <property type="evidence" value="ECO:0007669"/>
    <property type="project" value="UniProtKB-KW"/>
</dbReference>
<evidence type="ECO:0000313" key="2">
    <source>
        <dbReference type="Proteomes" id="UP000317557"/>
    </source>
</evidence>
<organism evidence="1 2">
    <name type="scientific">Gracilimonas mengyeensis</name>
    <dbReference type="NCBI Taxonomy" id="1302730"/>
    <lineage>
        <taxon>Bacteria</taxon>
        <taxon>Pseudomonadati</taxon>
        <taxon>Balneolota</taxon>
        <taxon>Balneolia</taxon>
        <taxon>Balneolales</taxon>
        <taxon>Balneolaceae</taxon>
        <taxon>Gracilimonas</taxon>
    </lineage>
</organism>
<sequence>MSAEFTSKELKKFKEIIRKRSVAKDPIETGFEPQLSPLKNIKAVFFDVYGTILISGTEPMQQDGKERQIKAMQESFQAFGISMEPDVAKKAVNVLHKIIRKTHHKKKEEGKDYPEVDIIRVWIEAVRELEEEEMIGGFDFDDIPALVTEFVTRYDEPWLMPGLQSTLDSLQESDRLLGIISNSQFYSPLTLEALTEKSLEEMGFHPDLLFWSFSEDIAKPSVHFYEIASKKLREDYEIEPEEVLFVGNDMLNDVYPAAEAGFKTALFAGDQRSLRLRENDERCQNIEPDISITHLSQIPECLD</sequence>
<dbReference type="Proteomes" id="UP000317557">
    <property type="component" value="Unassembled WGS sequence"/>
</dbReference>
<name>A0A521BRP7_9BACT</name>
<keyword evidence="2" id="KW-1185">Reference proteome</keyword>
<gene>
    <name evidence="1" type="ORF">SAMN06265219_1039</name>
</gene>
<dbReference type="RefSeq" id="WP_142453449.1">
    <property type="nucleotide sequence ID" value="NZ_FXTP01000003.1"/>
</dbReference>
<protein>
    <submittedName>
        <fullName evidence="1">Putative hydrolase of the HAD superfamily</fullName>
    </submittedName>
</protein>
<dbReference type="InterPro" id="IPR023214">
    <property type="entry name" value="HAD_sf"/>
</dbReference>
<dbReference type="OrthoDB" id="9794086at2"/>
<dbReference type="InterPro" id="IPR036412">
    <property type="entry name" value="HAD-like_sf"/>
</dbReference>
<accession>A0A521BRP7</accession>
<proteinExistence type="predicted"/>
<dbReference type="Pfam" id="PF00702">
    <property type="entry name" value="Hydrolase"/>
    <property type="match status" value="1"/>
</dbReference>
<dbReference type="PANTHER" id="PTHR46191">
    <property type="match status" value="1"/>
</dbReference>
<reference evidence="1 2" key="1">
    <citation type="submission" date="2017-05" db="EMBL/GenBank/DDBJ databases">
        <authorList>
            <person name="Varghese N."/>
            <person name="Submissions S."/>
        </authorList>
    </citation>
    <scope>NUCLEOTIDE SEQUENCE [LARGE SCALE GENOMIC DNA]</scope>
    <source>
        <strain evidence="1 2">DSM 21985</strain>
    </source>
</reference>
<dbReference type="AlphaFoldDB" id="A0A521BRP7"/>
<dbReference type="PANTHER" id="PTHR46191:SF2">
    <property type="entry name" value="HALOACID DEHALOGENASE-LIKE HYDROLASE DOMAIN-CONTAINING PROTEIN 3"/>
    <property type="match status" value="1"/>
</dbReference>
<dbReference type="SUPFAM" id="SSF56784">
    <property type="entry name" value="HAD-like"/>
    <property type="match status" value="1"/>
</dbReference>
<dbReference type="EMBL" id="FXTP01000003">
    <property type="protein sequence ID" value="SMO49836.1"/>
    <property type="molecule type" value="Genomic_DNA"/>
</dbReference>
<dbReference type="InterPro" id="IPR051828">
    <property type="entry name" value="HAD-like_hydrolase_domain"/>
</dbReference>
<evidence type="ECO:0000313" key="1">
    <source>
        <dbReference type="EMBL" id="SMO49836.1"/>
    </source>
</evidence>
<dbReference type="SFLD" id="SFLDS00003">
    <property type="entry name" value="Haloacid_Dehalogenase"/>
    <property type="match status" value="1"/>
</dbReference>